<keyword evidence="3" id="KW-0862">Zinc</keyword>
<evidence type="ECO:0000313" key="7">
    <source>
        <dbReference type="EMBL" id="KAK3246857.1"/>
    </source>
</evidence>
<dbReference type="InterPro" id="IPR003656">
    <property type="entry name" value="Znf_BED"/>
</dbReference>
<protein>
    <recommendedName>
        <fullName evidence="6">BED-type domain-containing protein</fullName>
    </recommendedName>
</protein>
<dbReference type="SUPFAM" id="SSF57667">
    <property type="entry name" value="beta-beta-alpha zinc fingers"/>
    <property type="match status" value="1"/>
</dbReference>
<comment type="caution">
    <text evidence="7">The sequence shown here is derived from an EMBL/GenBank/DDBJ whole genome shotgun (WGS) entry which is preliminary data.</text>
</comment>
<feature type="region of interest" description="Disordered" evidence="5">
    <location>
        <begin position="622"/>
        <end position="643"/>
    </location>
</feature>
<evidence type="ECO:0000256" key="5">
    <source>
        <dbReference type="SAM" id="MobiDB-lite"/>
    </source>
</evidence>
<name>A0AAE0C1T0_9CHLO</name>
<sequence>MSTVSVVGKSPVALVASETEELVQPGDGLFKDRDAACRESNAHFERISWEAYGKRLHPDDPTRTEVISATTLIIESGEIKFPPCFYAKFPAVFRSTANDPRGQLEALLAQPQDVWFFANAFPLLNAVLDAREKGRLRDRKILFYTDRSFSIPRSHERVQSQVLVSGISVPRATHIDAIFVSSPVYIFKYATRVPALGQRMIWVPSWNGIDASPRLTMAAAQSPTQDAPQDPAYIAGVAHLRLKDSTVSEVPPHAPEEGKDSRLVAIEKDWEPVRQALAGMSNVTLKLAVHGVRSNGHICKGALNCEEIYPSEPQWPGVEAFYQRSVLAVIPVSSWAPRSHGRVSTSRGLNQLLHVQVLGKAAIITESPDLVYYLTAGKDALVVEPDLAAPMRAAIKKLMKTPALLASFERNAAKRALSSHGSLVARRFVAIVDALMQGGRDWAAPWQPIWKIEWRKLLKVPARELGDVRTFYGKPWVGKGMATMRTLGSQLKILPSMSKRSMPFRNARDRSSEESSTEQAQRTKKGKPVENAEASEKDANPDVDIVAEWVEGKTAKRKAACWQFYTVKLDPEQNDKVVAACCKVCGPELSPTFSGNTSNLRSHLAHIHTDLYCKMVETEGEATGNNATADEPGTPTTSSTRPGTLNAILPHVSVEKRKELHKKKVKGELLALIEEGILPSLAGDSWSEGGIAIFGILVYFIDAEGVYHQKLLRALPFGGVRHTGDEIQKATKRCAATMGIGSYKQGDEDVTKDSLVILEDNVKDFVHATVSDSASNIVSGWGCFDGHECNCHLMALCVLTYLESPGVKETFKKLRGMTTHFNHSVMIGRKLLHECQEVYSLTKSSPPQDNATRSGWKGARNQAKWFRENQMLKLGKIPVFPHVFSYHTLRACVA</sequence>
<evidence type="ECO:0000259" key="6">
    <source>
        <dbReference type="PROSITE" id="PS50808"/>
    </source>
</evidence>
<dbReference type="InterPro" id="IPR036236">
    <property type="entry name" value="Znf_C2H2_sf"/>
</dbReference>
<keyword evidence="2 4" id="KW-0863">Zinc-finger</keyword>
<keyword evidence="8" id="KW-1185">Reference proteome</keyword>
<reference evidence="7 8" key="1">
    <citation type="journal article" date="2015" name="Genome Biol. Evol.">
        <title>Comparative Genomics of a Bacterivorous Green Alga Reveals Evolutionary Causalities and Consequences of Phago-Mixotrophic Mode of Nutrition.</title>
        <authorList>
            <person name="Burns J.A."/>
            <person name="Paasch A."/>
            <person name="Narechania A."/>
            <person name="Kim E."/>
        </authorList>
    </citation>
    <scope>NUCLEOTIDE SEQUENCE [LARGE SCALE GENOMIC DNA]</scope>
    <source>
        <strain evidence="7 8">PLY_AMNH</strain>
    </source>
</reference>
<dbReference type="GO" id="GO:0003677">
    <property type="term" value="F:DNA binding"/>
    <property type="evidence" value="ECO:0007669"/>
    <property type="project" value="InterPro"/>
</dbReference>
<dbReference type="PROSITE" id="PS50808">
    <property type="entry name" value="ZF_BED"/>
    <property type="match status" value="1"/>
</dbReference>
<evidence type="ECO:0000256" key="4">
    <source>
        <dbReference type="PROSITE-ProRule" id="PRU00027"/>
    </source>
</evidence>
<dbReference type="EMBL" id="LGRX02029411">
    <property type="protein sequence ID" value="KAK3246857.1"/>
    <property type="molecule type" value="Genomic_DNA"/>
</dbReference>
<evidence type="ECO:0000256" key="3">
    <source>
        <dbReference type="ARBA" id="ARBA00022833"/>
    </source>
</evidence>
<dbReference type="AlphaFoldDB" id="A0AAE0C1T0"/>
<feature type="compositionally biased region" description="Basic and acidic residues" evidence="5">
    <location>
        <begin position="527"/>
        <end position="540"/>
    </location>
</feature>
<organism evidence="7 8">
    <name type="scientific">Cymbomonas tetramitiformis</name>
    <dbReference type="NCBI Taxonomy" id="36881"/>
    <lineage>
        <taxon>Eukaryota</taxon>
        <taxon>Viridiplantae</taxon>
        <taxon>Chlorophyta</taxon>
        <taxon>Pyramimonadophyceae</taxon>
        <taxon>Pyramimonadales</taxon>
        <taxon>Pyramimonadaceae</taxon>
        <taxon>Cymbomonas</taxon>
    </lineage>
</organism>
<keyword evidence="1" id="KW-0479">Metal-binding</keyword>
<proteinExistence type="predicted"/>
<feature type="domain" description="BED-type" evidence="6">
    <location>
        <begin position="556"/>
        <end position="615"/>
    </location>
</feature>
<evidence type="ECO:0000256" key="2">
    <source>
        <dbReference type="ARBA" id="ARBA00022771"/>
    </source>
</evidence>
<evidence type="ECO:0000256" key="1">
    <source>
        <dbReference type="ARBA" id="ARBA00022723"/>
    </source>
</evidence>
<dbReference type="Proteomes" id="UP001190700">
    <property type="component" value="Unassembled WGS sequence"/>
</dbReference>
<feature type="compositionally biased region" description="Low complexity" evidence="5">
    <location>
        <begin position="632"/>
        <end position="643"/>
    </location>
</feature>
<feature type="region of interest" description="Disordered" evidence="5">
    <location>
        <begin position="502"/>
        <end position="540"/>
    </location>
</feature>
<dbReference type="GO" id="GO:0008270">
    <property type="term" value="F:zinc ion binding"/>
    <property type="evidence" value="ECO:0007669"/>
    <property type="project" value="UniProtKB-KW"/>
</dbReference>
<dbReference type="SMART" id="SM00614">
    <property type="entry name" value="ZnF_BED"/>
    <property type="match status" value="1"/>
</dbReference>
<accession>A0AAE0C1T0</accession>
<evidence type="ECO:0000313" key="8">
    <source>
        <dbReference type="Proteomes" id="UP001190700"/>
    </source>
</evidence>
<gene>
    <name evidence="7" type="ORF">CYMTET_43621</name>
</gene>